<keyword evidence="8" id="KW-1185">Reference proteome</keyword>
<accession>A0ABD3B6H2</accession>
<dbReference type="Proteomes" id="UP001630127">
    <property type="component" value="Unassembled WGS sequence"/>
</dbReference>
<dbReference type="Pfam" id="PF02362">
    <property type="entry name" value="B3"/>
    <property type="match status" value="2"/>
</dbReference>
<keyword evidence="5" id="KW-0539">Nucleus</keyword>
<dbReference type="InterPro" id="IPR003340">
    <property type="entry name" value="B3_DNA-bd"/>
</dbReference>
<evidence type="ECO:0000313" key="7">
    <source>
        <dbReference type="EMBL" id="KAL3538918.1"/>
    </source>
</evidence>
<keyword evidence="3" id="KW-0238">DNA-binding</keyword>
<evidence type="ECO:0000256" key="2">
    <source>
        <dbReference type="ARBA" id="ARBA00023015"/>
    </source>
</evidence>
<dbReference type="CDD" id="cd10017">
    <property type="entry name" value="B3_DNA"/>
    <property type="match status" value="2"/>
</dbReference>
<dbReference type="InterPro" id="IPR015300">
    <property type="entry name" value="DNA-bd_pseudobarrel_sf"/>
</dbReference>
<reference evidence="7 8" key="1">
    <citation type="submission" date="2024-11" db="EMBL/GenBank/DDBJ databases">
        <title>A near-complete genome assembly of Cinchona calisaya.</title>
        <authorList>
            <person name="Lian D.C."/>
            <person name="Zhao X.W."/>
            <person name="Wei L."/>
        </authorList>
    </citation>
    <scope>NUCLEOTIDE SEQUENCE [LARGE SCALE GENOMIC DNA]</scope>
    <source>
        <tissue evidence="7">Nenye</tissue>
    </source>
</reference>
<dbReference type="EMBL" id="JBJUIK010000001">
    <property type="protein sequence ID" value="KAL3538918.1"/>
    <property type="molecule type" value="Genomic_DNA"/>
</dbReference>
<dbReference type="GO" id="GO:0005634">
    <property type="term" value="C:nucleus"/>
    <property type="evidence" value="ECO:0007669"/>
    <property type="project" value="UniProtKB-SubCell"/>
</dbReference>
<name>A0ABD3B6H2_9GENT</name>
<evidence type="ECO:0000256" key="3">
    <source>
        <dbReference type="ARBA" id="ARBA00023125"/>
    </source>
</evidence>
<keyword evidence="2" id="KW-0805">Transcription regulation</keyword>
<keyword evidence="4" id="KW-0804">Transcription</keyword>
<evidence type="ECO:0000313" key="8">
    <source>
        <dbReference type="Proteomes" id="UP001630127"/>
    </source>
</evidence>
<evidence type="ECO:0000256" key="4">
    <source>
        <dbReference type="ARBA" id="ARBA00023163"/>
    </source>
</evidence>
<dbReference type="Gene3D" id="2.40.330.10">
    <property type="entry name" value="DNA-binding pseudobarrel domain"/>
    <property type="match status" value="2"/>
</dbReference>
<evidence type="ECO:0000259" key="6">
    <source>
        <dbReference type="PROSITE" id="PS50863"/>
    </source>
</evidence>
<dbReference type="PANTHER" id="PTHR31920">
    <property type="entry name" value="B3 DOMAIN-CONTAINING"/>
    <property type="match status" value="1"/>
</dbReference>
<protein>
    <recommendedName>
        <fullName evidence="6">TF-B3 domain-containing protein</fullName>
    </recommendedName>
</protein>
<dbReference type="SUPFAM" id="SSF101936">
    <property type="entry name" value="DNA-binding pseudobarrel domain"/>
    <property type="match status" value="2"/>
</dbReference>
<dbReference type="PANTHER" id="PTHR31920:SF132">
    <property type="entry name" value="TF-B3 DOMAIN-CONTAINING PROTEIN"/>
    <property type="match status" value="1"/>
</dbReference>
<dbReference type="PROSITE" id="PS50863">
    <property type="entry name" value="B3"/>
    <property type="match status" value="2"/>
</dbReference>
<feature type="domain" description="TF-B3" evidence="6">
    <location>
        <begin position="153"/>
        <end position="245"/>
    </location>
</feature>
<evidence type="ECO:0000256" key="1">
    <source>
        <dbReference type="ARBA" id="ARBA00004123"/>
    </source>
</evidence>
<sequence length="245" mass="28248">MVLDQKAFFFKTCNELTEKRLRIPPKFVKDSLKEVPKRIILDGPSGGPWSAKVVKTAGDVFLGDGWQKFVKDNMLQEHNFLLFGCDGSAMRFNVQIYEESGLEREYKSSPAITHQNLDSHTRAAHPRGRGQNRNDIAVIHDKIKTFYAKSPYFERLIKGYNVRHPFIMFIPKTFADKHFQRAKTKIRLTNSEGEAWEVNYTINTAGRFVFSGGWSSFVRDNKLKIGNVCIFELVAEKVLKVHIFR</sequence>
<dbReference type="SMART" id="SM01019">
    <property type="entry name" value="B3"/>
    <property type="match status" value="2"/>
</dbReference>
<comment type="caution">
    <text evidence="7">The sequence shown here is derived from an EMBL/GenBank/DDBJ whole genome shotgun (WGS) entry which is preliminary data.</text>
</comment>
<gene>
    <name evidence="7" type="ORF">ACH5RR_002284</name>
</gene>
<comment type="subcellular location">
    <subcellularLocation>
        <location evidence="1">Nucleus</location>
    </subcellularLocation>
</comment>
<dbReference type="InterPro" id="IPR050655">
    <property type="entry name" value="Plant_B3_domain"/>
</dbReference>
<dbReference type="GO" id="GO:0003677">
    <property type="term" value="F:DNA binding"/>
    <property type="evidence" value="ECO:0007669"/>
    <property type="project" value="UniProtKB-KW"/>
</dbReference>
<evidence type="ECO:0000256" key="5">
    <source>
        <dbReference type="ARBA" id="ARBA00023242"/>
    </source>
</evidence>
<proteinExistence type="predicted"/>
<dbReference type="AlphaFoldDB" id="A0ABD3B6H2"/>
<organism evidence="7 8">
    <name type="scientific">Cinchona calisaya</name>
    <dbReference type="NCBI Taxonomy" id="153742"/>
    <lineage>
        <taxon>Eukaryota</taxon>
        <taxon>Viridiplantae</taxon>
        <taxon>Streptophyta</taxon>
        <taxon>Embryophyta</taxon>
        <taxon>Tracheophyta</taxon>
        <taxon>Spermatophyta</taxon>
        <taxon>Magnoliopsida</taxon>
        <taxon>eudicotyledons</taxon>
        <taxon>Gunneridae</taxon>
        <taxon>Pentapetalae</taxon>
        <taxon>asterids</taxon>
        <taxon>lamiids</taxon>
        <taxon>Gentianales</taxon>
        <taxon>Rubiaceae</taxon>
        <taxon>Cinchonoideae</taxon>
        <taxon>Cinchoneae</taxon>
        <taxon>Cinchona</taxon>
    </lineage>
</organism>
<feature type="domain" description="TF-B3" evidence="6">
    <location>
        <begin position="6"/>
        <end position="100"/>
    </location>
</feature>